<dbReference type="Pfam" id="PF12697">
    <property type="entry name" value="Abhydrolase_6"/>
    <property type="match status" value="1"/>
</dbReference>
<dbReference type="Gene3D" id="3.40.50.1820">
    <property type="entry name" value="alpha/beta hydrolase"/>
    <property type="match status" value="1"/>
</dbReference>
<comment type="caution">
    <text evidence="2">The sequence shown here is derived from an EMBL/GenBank/DDBJ whole genome shotgun (WGS) entry which is preliminary data.</text>
</comment>
<organism evidence="2 3">
    <name type="scientific">Planotetraspora thailandica</name>
    <dbReference type="NCBI Taxonomy" id="487172"/>
    <lineage>
        <taxon>Bacteria</taxon>
        <taxon>Bacillati</taxon>
        <taxon>Actinomycetota</taxon>
        <taxon>Actinomycetes</taxon>
        <taxon>Streptosporangiales</taxon>
        <taxon>Streptosporangiaceae</taxon>
        <taxon>Planotetraspora</taxon>
    </lineage>
</organism>
<evidence type="ECO:0000313" key="3">
    <source>
        <dbReference type="Proteomes" id="UP000605992"/>
    </source>
</evidence>
<dbReference type="PRINTS" id="PR00111">
    <property type="entry name" value="ABHYDROLASE"/>
</dbReference>
<accession>A0A8J3XRL5</accession>
<feature type="domain" description="AB hydrolase-1" evidence="1">
    <location>
        <begin position="54"/>
        <end position="276"/>
    </location>
</feature>
<protein>
    <submittedName>
        <fullName evidence="2">Ndr family protein</fullName>
    </submittedName>
</protein>
<keyword evidence="3" id="KW-1185">Reference proteome</keyword>
<evidence type="ECO:0000313" key="2">
    <source>
        <dbReference type="EMBL" id="GII52177.1"/>
    </source>
</evidence>
<dbReference type="GO" id="GO:0003824">
    <property type="term" value="F:catalytic activity"/>
    <property type="evidence" value="ECO:0007669"/>
    <property type="project" value="UniProtKB-ARBA"/>
</dbReference>
<dbReference type="RefSeq" id="WP_203942455.1">
    <property type="nucleotide sequence ID" value="NZ_BOOR01000004.1"/>
</dbReference>
<dbReference type="PANTHER" id="PTHR43798">
    <property type="entry name" value="MONOACYLGLYCEROL LIPASE"/>
    <property type="match status" value="1"/>
</dbReference>
<sequence length="294" mass="32424">MTGIYTSAEGARAVESRYREYLDAWPVPSEHLRLPTREGETFVVACGPKDAPPLVLLHGSMANTVMWADDAAVWSRHFRVYAVDMIGEPGLSAPSRPDLASDSYALWLDDLLDGIGARNVSLVGTSLGGWLAVDYATRRPDRVDRMALMCPGGIGRQKTGFLFVALLLLPFGKRGRRTLMRHVLGIPASAMAHADPARQAFADYVALIDRSFRPRKERLPVFGDDALRRLAMPVLVIVGGRDVMLDSYGTSRRMREDVPHATVDLLPEAGHLLPSQTERILAFLQVEEGARRHA</sequence>
<reference evidence="2" key="1">
    <citation type="submission" date="2021-01" db="EMBL/GenBank/DDBJ databases">
        <title>Whole genome shotgun sequence of Planotetraspora thailandica NBRC 104271.</title>
        <authorList>
            <person name="Komaki H."/>
            <person name="Tamura T."/>
        </authorList>
    </citation>
    <scope>NUCLEOTIDE SEQUENCE</scope>
    <source>
        <strain evidence="2">NBRC 104271</strain>
    </source>
</reference>
<dbReference type="EMBL" id="BOOR01000004">
    <property type="protein sequence ID" value="GII52177.1"/>
    <property type="molecule type" value="Genomic_DNA"/>
</dbReference>
<dbReference type="Proteomes" id="UP000605992">
    <property type="component" value="Unassembled WGS sequence"/>
</dbReference>
<name>A0A8J3XRL5_9ACTN</name>
<evidence type="ECO:0000259" key="1">
    <source>
        <dbReference type="Pfam" id="PF12697"/>
    </source>
</evidence>
<dbReference type="AlphaFoldDB" id="A0A8J3XRL5"/>
<dbReference type="PANTHER" id="PTHR43798:SF33">
    <property type="entry name" value="HYDROLASE, PUTATIVE (AFU_ORTHOLOGUE AFUA_2G14860)-RELATED"/>
    <property type="match status" value="1"/>
</dbReference>
<dbReference type="InterPro" id="IPR050266">
    <property type="entry name" value="AB_hydrolase_sf"/>
</dbReference>
<dbReference type="InterPro" id="IPR000073">
    <property type="entry name" value="AB_hydrolase_1"/>
</dbReference>
<proteinExistence type="predicted"/>
<dbReference type="InterPro" id="IPR029058">
    <property type="entry name" value="AB_hydrolase_fold"/>
</dbReference>
<gene>
    <name evidence="2" type="ORF">Pth03_05660</name>
</gene>
<dbReference type="SUPFAM" id="SSF53474">
    <property type="entry name" value="alpha/beta-Hydrolases"/>
    <property type="match status" value="1"/>
</dbReference>
<dbReference type="GO" id="GO:0016020">
    <property type="term" value="C:membrane"/>
    <property type="evidence" value="ECO:0007669"/>
    <property type="project" value="TreeGrafter"/>
</dbReference>